<dbReference type="EMBL" id="JAQQWP010000004">
    <property type="protein sequence ID" value="KAK8121216.1"/>
    <property type="molecule type" value="Genomic_DNA"/>
</dbReference>
<keyword evidence="3" id="KW-1185">Reference proteome</keyword>
<evidence type="ECO:0000256" key="1">
    <source>
        <dbReference type="SAM" id="MobiDB-lite"/>
    </source>
</evidence>
<dbReference type="Proteomes" id="UP001392437">
    <property type="component" value="Unassembled WGS sequence"/>
</dbReference>
<comment type="caution">
    <text evidence="2">The sequence shown here is derived from an EMBL/GenBank/DDBJ whole genome shotgun (WGS) entry which is preliminary data.</text>
</comment>
<feature type="region of interest" description="Disordered" evidence="1">
    <location>
        <begin position="415"/>
        <end position="435"/>
    </location>
</feature>
<name>A0AAW0R1X3_9PEZI</name>
<sequence>MGGQIFAGGPDPLYTPRMPPAVYQHVKAACHAKLKRVFEHVATPIEGPEKADFGDIDFLVYSCDADVQGTDWQDFVYAALGAERRFSQQKPACAFAIPWPTEALPESGDVEDVQQELVGPALGRDRYIQVDVHVCESLDTFRWSVFKHDHGDLWNLLGSTIRPYGLTIDHEALYVRIAEIEKLDKKKAKVFLTSDPETVLQFLGLDPERWRQPFATMQDTYEYTATSRFFWVKPDSADDGPGGSDDEQRIGGEFTRKNLKSNDRQRMDKRPMFSRWINEFIPTCREQRRYAERTMDRDGALEDTFEQFGVRETHDARILEFRKKRQAEALWKEVIKPAVPTEGIEPMFRGCATNGLKKIIMQDDESFGVVPDEPLRDKDGLFDEDAVRRFVKAHWKEVGGIGFQRNHERFLEKKAKQNKEEATPNGVAENEVCEK</sequence>
<evidence type="ECO:0008006" key="4">
    <source>
        <dbReference type="Google" id="ProtNLM"/>
    </source>
</evidence>
<evidence type="ECO:0000313" key="3">
    <source>
        <dbReference type="Proteomes" id="UP001392437"/>
    </source>
</evidence>
<organism evidence="2 3">
    <name type="scientific">Apiospora kogelbergensis</name>
    <dbReference type="NCBI Taxonomy" id="1337665"/>
    <lineage>
        <taxon>Eukaryota</taxon>
        <taxon>Fungi</taxon>
        <taxon>Dikarya</taxon>
        <taxon>Ascomycota</taxon>
        <taxon>Pezizomycotina</taxon>
        <taxon>Sordariomycetes</taxon>
        <taxon>Xylariomycetidae</taxon>
        <taxon>Amphisphaeriales</taxon>
        <taxon>Apiosporaceae</taxon>
        <taxon>Apiospora</taxon>
    </lineage>
</organism>
<protein>
    <recommendedName>
        <fullName evidence="4">Nucleotidyltransferase</fullName>
    </recommendedName>
</protein>
<reference evidence="2 3" key="1">
    <citation type="submission" date="2023-01" db="EMBL/GenBank/DDBJ databases">
        <title>Analysis of 21 Apiospora genomes using comparative genomics revels a genus with tremendous synthesis potential of carbohydrate active enzymes and secondary metabolites.</title>
        <authorList>
            <person name="Sorensen T."/>
        </authorList>
    </citation>
    <scope>NUCLEOTIDE SEQUENCE [LARGE SCALE GENOMIC DNA]</scope>
    <source>
        <strain evidence="2 3">CBS 117206</strain>
    </source>
</reference>
<dbReference type="AlphaFoldDB" id="A0AAW0R1X3"/>
<accession>A0AAW0R1X3</accession>
<evidence type="ECO:0000313" key="2">
    <source>
        <dbReference type="EMBL" id="KAK8121216.1"/>
    </source>
</evidence>
<proteinExistence type="predicted"/>
<gene>
    <name evidence="2" type="ORF">PG999_005336</name>
</gene>